<reference evidence="2 3" key="1">
    <citation type="journal article" date="2018" name="Nat. Ecol. Evol.">
        <title>Pezizomycetes genomes reveal the molecular basis of ectomycorrhizal truffle lifestyle.</title>
        <authorList>
            <person name="Murat C."/>
            <person name="Payen T."/>
            <person name="Noel B."/>
            <person name="Kuo A."/>
            <person name="Morin E."/>
            <person name="Chen J."/>
            <person name="Kohler A."/>
            <person name="Krizsan K."/>
            <person name="Balestrini R."/>
            <person name="Da Silva C."/>
            <person name="Montanini B."/>
            <person name="Hainaut M."/>
            <person name="Levati E."/>
            <person name="Barry K.W."/>
            <person name="Belfiori B."/>
            <person name="Cichocki N."/>
            <person name="Clum A."/>
            <person name="Dockter R.B."/>
            <person name="Fauchery L."/>
            <person name="Guy J."/>
            <person name="Iotti M."/>
            <person name="Le Tacon F."/>
            <person name="Lindquist E.A."/>
            <person name="Lipzen A."/>
            <person name="Malagnac F."/>
            <person name="Mello A."/>
            <person name="Molinier V."/>
            <person name="Miyauchi S."/>
            <person name="Poulain J."/>
            <person name="Riccioni C."/>
            <person name="Rubini A."/>
            <person name="Sitrit Y."/>
            <person name="Splivallo R."/>
            <person name="Traeger S."/>
            <person name="Wang M."/>
            <person name="Zifcakova L."/>
            <person name="Wipf D."/>
            <person name="Zambonelli A."/>
            <person name="Paolocci F."/>
            <person name="Nowrousian M."/>
            <person name="Ottonello S."/>
            <person name="Baldrian P."/>
            <person name="Spatafora J.W."/>
            <person name="Henrissat B."/>
            <person name="Nagy L.G."/>
            <person name="Aury J.M."/>
            <person name="Wincker P."/>
            <person name="Grigoriev I.V."/>
            <person name="Bonfante P."/>
            <person name="Martin F.M."/>
        </authorList>
    </citation>
    <scope>NUCLEOTIDE SEQUENCE [LARGE SCALE GENOMIC DNA]</scope>
    <source>
        <strain evidence="2 3">120613-1</strain>
    </source>
</reference>
<keyword evidence="1" id="KW-1133">Transmembrane helix</keyword>
<proteinExistence type="predicted"/>
<feature type="transmembrane region" description="Helical" evidence="1">
    <location>
        <begin position="14"/>
        <end position="38"/>
    </location>
</feature>
<sequence>MVGELGFFIISRSFIYLAFSFIFSIKFGFIFILFFIFLSMHVTLPLGVESFFPSSACLFFFVFFCLVLSFLHVWTSRTLMCYGSFSWVVFV</sequence>
<evidence type="ECO:0000313" key="2">
    <source>
        <dbReference type="EMBL" id="RPB03440.1"/>
    </source>
</evidence>
<feature type="transmembrane region" description="Helical" evidence="1">
    <location>
        <begin position="50"/>
        <end position="74"/>
    </location>
</feature>
<keyword evidence="1" id="KW-0812">Transmembrane</keyword>
<evidence type="ECO:0000313" key="3">
    <source>
        <dbReference type="Proteomes" id="UP000276215"/>
    </source>
</evidence>
<protein>
    <submittedName>
        <fullName evidence="2">Uncharacterized protein</fullName>
    </submittedName>
</protein>
<name>A0A3N4JYL9_9PEZI</name>
<keyword evidence="1" id="KW-0472">Membrane</keyword>
<gene>
    <name evidence="2" type="ORF">L873DRAFT_162381</name>
</gene>
<organism evidence="2 3">
    <name type="scientific">Choiromyces venosus 120613-1</name>
    <dbReference type="NCBI Taxonomy" id="1336337"/>
    <lineage>
        <taxon>Eukaryota</taxon>
        <taxon>Fungi</taxon>
        <taxon>Dikarya</taxon>
        <taxon>Ascomycota</taxon>
        <taxon>Pezizomycotina</taxon>
        <taxon>Pezizomycetes</taxon>
        <taxon>Pezizales</taxon>
        <taxon>Tuberaceae</taxon>
        <taxon>Choiromyces</taxon>
    </lineage>
</organism>
<dbReference type="EMBL" id="ML120362">
    <property type="protein sequence ID" value="RPB03440.1"/>
    <property type="molecule type" value="Genomic_DNA"/>
</dbReference>
<keyword evidence="3" id="KW-1185">Reference proteome</keyword>
<dbReference type="Proteomes" id="UP000276215">
    <property type="component" value="Unassembled WGS sequence"/>
</dbReference>
<accession>A0A3N4JYL9</accession>
<evidence type="ECO:0000256" key="1">
    <source>
        <dbReference type="SAM" id="Phobius"/>
    </source>
</evidence>
<dbReference type="AlphaFoldDB" id="A0A3N4JYL9"/>